<dbReference type="AlphaFoldDB" id="A0A5E7EVY4"/>
<feature type="transmembrane region" description="Helical" evidence="1">
    <location>
        <begin position="213"/>
        <end position="233"/>
    </location>
</feature>
<dbReference type="EMBL" id="CABVHP010000020">
    <property type="protein sequence ID" value="VVO31088.1"/>
    <property type="molecule type" value="Genomic_DNA"/>
</dbReference>
<dbReference type="InterPro" id="IPR022385">
    <property type="entry name" value="Rhs_assc_core"/>
</dbReference>
<dbReference type="Gene3D" id="2.180.10.10">
    <property type="entry name" value="RHS repeat-associated core"/>
    <property type="match status" value="1"/>
</dbReference>
<feature type="transmembrane region" description="Helical" evidence="1">
    <location>
        <begin position="249"/>
        <end position="269"/>
    </location>
</feature>
<dbReference type="Proteomes" id="UP000326557">
    <property type="component" value="Unassembled WGS sequence"/>
</dbReference>
<keyword evidence="1" id="KW-1133">Transmembrane helix</keyword>
<evidence type="ECO:0000313" key="2">
    <source>
        <dbReference type="EMBL" id="VVO31088.1"/>
    </source>
</evidence>
<organism evidence="2 3">
    <name type="scientific">Pseudomonas fluorescens</name>
    <dbReference type="NCBI Taxonomy" id="294"/>
    <lineage>
        <taxon>Bacteria</taxon>
        <taxon>Pseudomonadati</taxon>
        <taxon>Pseudomonadota</taxon>
        <taxon>Gammaproteobacteria</taxon>
        <taxon>Pseudomonadales</taxon>
        <taxon>Pseudomonadaceae</taxon>
        <taxon>Pseudomonas</taxon>
    </lineage>
</organism>
<gene>
    <name evidence="2" type="ORF">PS704_05014</name>
</gene>
<feature type="transmembrane region" description="Helical" evidence="1">
    <location>
        <begin position="171"/>
        <end position="192"/>
    </location>
</feature>
<accession>A0A5E7EVY4</accession>
<protein>
    <recommendedName>
        <fullName evidence="4">RHS repeat-associated core domain-containing protein</fullName>
    </recommendedName>
</protein>
<keyword evidence="1" id="KW-0472">Membrane</keyword>
<evidence type="ECO:0008006" key="4">
    <source>
        <dbReference type="Google" id="ProtNLM"/>
    </source>
</evidence>
<sequence>MDRAAVSLVSYHYDALDRLVSRQTAGQDGLDRFYLKDRIVTEIRGVVQKQIFQCQDVLLAELQTEGVRHASLVMTDIQRSVLRTTDSQSAYTPYGHRAVEGECPSLLGFNGERPDSLTEHYILGNGHRAFNPLLMHFNSPDRLSPFGNGGLNCYAYCLGDPINRTDPTGRIAHGLLWFANGAMDFVGGYVLPFIVPKTLARKIPFVARPQFKLAAKAGVAVSAFAGSVTYLVLNRVEEHHPDSPVNDPLLIALVTMAAVGFLSGFGLLLNKRAQLPPIPKSIVPRNRSNSLPNMRPGFGGNASNPPTVSARSSQDVVVPTVFEPPPRTSNLQKFDLKIGFDRGDFRRERSVVQDSTLIRRNSR</sequence>
<evidence type="ECO:0000313" key="3">
    <source>
        <dbReference type="Proteomes" id="UP000326557"/>
    </source>
</evidence>
<dbReference type="OrthoDB" id="6886538at2"/>
<dbReference type="NCBIfam" id="TIGR03696">
    <property type="entry name" value="Rhs_assc_core"/>
    <property type="match status" value="1"/>
</dbReference>
<reference evidence="2 3" key="1">
    <citation type="submission" date="2019-09" db="EMBL/GenBank/DDBJ databases">
        <authorList>
            <person name="Chandra G."/>
            <person name="Truman W A."/>
        </authorList>
    </citation>
    <scope>NUCLEOTIDE SEQUENCE [LARGE SCALE GENOMIC DNA]</scope>
    <source>
        <strain evidence="2">PS704</strain>
    </source>
</reference>
<proteinExistence type="predicted"/>
<keyword evidence="1" id="KW-0812">Transmembrane</keyword>
<name>A0A5E7EVY4_PSEFL</name>
<dbReference type="RefSeq" id="WP_150639718.1">
    <property type="nucleotide sequence ID" value="NZ_CABVHP010000020.1"/>
</dbReference>
<evidence type="ECO:0000256" key="1">
    <source>
        <dbReference type="SAM" id="Phobius"/>
    </source>
</evidence>
<dbReference type="SUPFAM" id="SSF56399">
    <property type="entry name" value="ADP-ribosylation"/>
    <property type="match status" value="1"/>
</dbReference>